<protein>
    <submittedName>
        <fullName evidence="8">Ribosome-binding ATPase YchF</fullName>
    </submittedName>
</protein>
<dbReference type="PRINTS" id="PR00326">
    <property type="entry name" value="GTP1OBG"/>
</dbReference>
<dbReference type="SUPFAM" id="SSF81271">
    <property type="entry name" value="TGS-like"/>
    <property type="match status" value="1"/>
</dbReference>
<comment type="cofactor">
    <cofactor evidence="1">
        <name>Mg(2+)</name>
        <dbReference type="ChEBI" id="CHEBI:18420"/>
    </cofactor>
</comment>
<dbReference type="InterPro" id="IPR023192">
    <property type="entry name" value="TGS-like_dom_sf"/>
</dbReference>
<keyword evidence="2" id="KW-0479">Metal-binding</keyword>
<dbReference type="Pfam" id="PF06071">
    <property type="entry name" value="YchF-GTPase_C"/>
    <property type="match status" value="1"/>
</dbReference>
<dbReference type="Gene3D" id="3.40.50.300">
    <property type="entry name" value="P-loop containing nucleotide triphosphate hydrolases"/>
    <property type="match status" value="1"/>
</dbReference>
<dbReference type="PROSITE" id="PS51880">
    <property type="entry name" value="TGS"/>
    <property type="match status" value="1"/>
</dbReference>
<dbReference type="InterPro" id="IPR027417">
    <property type="entry name" value="P-loop_NTPase"/>
</dbReference>
<dbReference type="PROSITE" id="PS51710">
    <property type="entry name" value="G_OBG"/>
    <property type="match status" value="1"/>
</dbReference>
<dbReference type="InterPro" id="IPR013029">
    <property type="entry name" value="YchF_C"/>
</dbReference>
<name>A0A478FT50_9MOLU</name>
<dbReference type="Pfam" id="PF01926">
    <property type="entry name" value="MMR_HSR1"/>
    <property type="match status" value="1"/>
</dbReference>
<evidence type="ECO:0000256" key="2">
    <source>
        <dbReference type="ARBA" id="ARBA00022723"/>
    </source>
</evidence>
<evidence type="ECO:0000256" key="4">
    <source>
        <dbReference type="ARBA" id="ARBA00022840"/>
    </source>
</evidence>
<keyword evidence="5" id="KW-0460">Magnesium</keyword>
<dbReference type="FunFam" id="3.10.20.30:FF:000001">
    <property type="entry name" value="Ribosome-binding ATPase YchF"/>
    <property type="match status" value="1"/>
</dbReference>
<evidence type="ECO:0000313" key="8">
    <source>
        <dbReference type="EMBL" id="GCE63180.1"/>
    </source>
</evidence>
<gene>
    <name evidence="8" type="primary">ychF</name>
    <name evidence="8" type="ORF">MHSWG343_01580</name>
</gene>
<dbReference type="SUPFAM" id="SSF52540">
    <property type="entry name" value="P-loop containing nucleoside triphosphate hydrolases"/>
    <property type="match status" value="1"/>
</dbReference>
<dbReference type="GO" id="GO:0005524">
    <property type="term" value="F:ATP binding"/>
    <property type="evidence" value="ECO:0007669"/>
    <property type="project" value="UniProtKB-KW"/>
</dbReference>
<evidence type="ECO:0000256" key="3">
    <source>
        <dbReference type="ARBA" id="ARBA00022741"/>
    </source>
</evidence>
<dbReference type="GO" id="GO:0005525">
    <property type="term" value="F:GTP binding"/>
    <property type="evidence" value="ECO:0007669"/>
    <property type="project" value="InterPro"/>
</dbReference>
<dbReference type="Gene3D" id="1.10.150.300">
    <property type="entry name" value="TGS-like domain"/>
    <property type="match status" value="1"/>
</dbReference>
<dbReference type="NCBIfam" id="TIGR00092">
    <property type="entry name" value="redox-regulated ATPase YchF"/>
    <property type="match status" value="1"/>
</dbReference>
<evidence type="ECO:0000256" key="1">
    <source>
        <dbReference type="ARBA" id="ARBA00001946"/>
    </source>
</evidence>
<dbReference type="Gene3D" id="3.10.20.30">
    <property type="match status" value="1"/>
</dbReference>
<dbReference type="InterPro" id="IPR031167">
    <property type="entry name" value="G_OBG"/>
</dbReference>
<evidence type="ECO:0000256" key="5">
    <source>
        <dbReference type="ARBA" id="ARBA00022842"/>
    </source>
</evidence>
<feature type="domain" description="OBG-type G" evidence="6">
    <location>
        <begin position="3"/>
        <end position="249"/>
    </location>
</feature>
<dbReference type="InterPro" id="IPR012675">
    <property type="entry name" value="Beta-grasp_dom_sf"/>
</dbReference>
<accession>A0A478FT50</accession>
<dbReference type="InterPro" id="IPR006073">
    <property type="entry name" value="GTP-bd"/>
</dbReference>
<dbReference type="InterPro" id="IPR004095">
    <property type="entry name" value="TGS"/>
</dbReference>
<dbReference type="InterPro" id="IPR004396">
    <property type="entry name" value="ATPase_YchF/OLA1"/>
</dbReference>
<dbReference type="GO" id="GO:0016887">
    <property type="term" value="F:ATP hydrolysis activity"/>
    <property type="evidence" value="ECO:0007669"/>
    <property type="project" value="InterPro"/>
</dbReference>
<dbReference type="InterPro" id="IPR012676">
    <property type="entry name" value="TGS-like"/>
</dbReference>
<dbReference type="GO" id="GO:0005737">
    <property type="term" value="C:cytoplasm"/>
    <property type="evidence" value="ECO:0007669"/>
    <property type="project" value="TreeGrafter"/>
</dbReference>
<proteinExistence type="predicted"/>
<dbReference type="Proteomes" id="UP000324831">
    <property type="component" value="Unassembled WGS sequence"/>
</dbReference>
<comment type="caution">
    <text evidence="8">The sequence shown here is derived from an EMBL/GenBank/DDBJ whole genome shotgun (WGS) entry which is preliminary data.</text>
</comment>
<dbReference type="AlphaFoldDB" id="A0A478FT50"/>
<reference evidence="8 9" key="1">
    <citation type="submission" date="2019-01" db="EMBL/GenBank/DDBJ databases">
        <title>Draft genome sequences of Candidatus Mycoplasma haemohominis SWG34-3 identified from a patient with pyrexia, anemia and liver dysfunction.</title>
        <authorList>
            <person name="Sekizuka T."/>
            <person name="Hattori N."/>
            <person name="Katano H."/>
            <person name="Takuma T."/>
            <person name="Ito T."/>
            <person name="Arai N."/>
            <person name="Yanai R."/>
            <person name="Ishii S."/>
            <person name="Miura Y."/>
            <person name="Tokunaga T."/>
            <person name="Watanabe H."/>
            <person name="Nomura N."/>
            <person name="Eguchi J."/>
            <person name="Arai T."/>
            <person name="Hasegawa H."/>
            <person name="Nakamaki T."/>
            <person name="Wakita T."/>
            <person name="Niki Y."/>
            <person name="Kuroda M."/>
        </authorList>
    </citation>
    <scope>NUCLEOTIDE SEQUENCE [LARGE SCALE GENOMIC DNA]</scope>
    <source>
        <strain evidence="8">SWG34-3</strain>
    </source>
</reference>
<dbReference type="PANTHER" id="PTHR23305:SF18">
    <property type="entry name" value="OBG-TYPE G DOMAIN-CONTAINING PROTEIN"/>
    <property type="match status" value="1"/>
</dbReference>
<sequence length="356" mass="39813">MSLVMGIVGLPNVGKSSLFNALTKGDALVENRPFATIDPNLGVVKLPDPRVDRLAEIIKPQKTTHSVVKFLDIAGLVKGASKGEGLGNKFLENIRGVDAICLVVRAFNNKDVFSVVESDTADPVFEAQIVLCELIYSDLEMVENILRKLKSNDPRVELLNRLKNHLSENKLVLNFELTDKERELLKIYSFLTDKPMIVLANTDDSAESVDLLKDIEVYSKELNASFLDMNIKLENEISFLSEEEQIEFLSSVGRTETCLNKLISLAFKKLGLSTFFTAGVKEVRSWTFRNGSNAAECAGLIHTDIERGFIKAKVAKYEDFLEFSDFKTLKQVGKLSLEGRNYLMQDGDVVLFEFNV</sequence>
<keyword evidence="4" id="KW-0067">ATP-binding</keyword>
<dbReference type="EMBL" id="BIMN01000001">
    <property type="protein sequence ID" value="GCE63180.1"/>
    <property type="molecule type" value="Genomic_DNA"/>
</dbReference>
<organism evidence="8 9">
    <name type="scientific">Candidatus Mycoplasma haematohominis</name>
    <dbReference type="NCBI Taxonomy" id="1494318"/>
    <lineage>
        <taxon>Bacteria</taxon>
        <taxon>Bacillati</taxon>
        <taxon>Mycoplasmatota</taxon>
        <taxon>Mollicutes</taxon>
        <taxon>Mycoplasmataceae</taxon>
        <taxon>Mycoplasma</taxon>
    </lineage>
</organism>
<dbReference type="GO" id="GO:0046872">
    <property type="term" value="F:metal ion binding"/>
    <property type="evidence" value="ECO:0007669"/>
    <property type="project" value="UniProtKB-KW"/>
</dbReference>
<evidence type="ECO:0000259" key="6">
    <source>
        <dbReference type="PROSITE" id="PS51710"/>
    </source>
</evidence>
<evidence type="ECO:0000313" key="9">
    <source>
        <dbReference type="Proteomes" id="UP000324831"/>
    </source>
</evidence>
<dbReference type="PIRSF" id="PIRSF006641">
    <property type="entry name" value="CHP00092"/>
    <property type="match status" value="1"/>
</dbReference>
<feature type="domain" description="TGS" evidence="7">
    <location>
        <begin position="271"/>
        <end position="354"/>
    </location>
</feature>
<keyword evidence="3" id="KW-0547">Nucleotide-binding</keyword>
<evidence type="ECO:0000259" key="7">
    <source>
        <dbReference type="PROSITE" id="PS51880"/>
    </source>
</evidence>
<dbReference type="PANTHER" id="PTHR23305">
    <property type="entry name" value="OBG GTPASE FAMILY"/>
    <property type="match status" value="1"/>
</dbReference>